<accession>A0ABT7V5Q7</accession>
<name>A0ABT7V5Q7_9ACTN</name>
<reference evidence="2" key="2">
    <citation type="submission" date="2023-06" db="EMBL/GenBank/DDBJ databases">
        <authorList>
            <person name="Zeman M."/>
            <person name="Kubasova T."/>
            <person name="Jahodarova E."/>
            <person name="Nykrynova M."/>
            <person name="Rychlik I."/>
        </authorList>
    </citation>
    <scope>NUCLEOTIDE SEQUENCE</scope>
    <source>
        <strain evidence="2">153_Feed</strain>
    </source>
</reference>
<sequence length="163" mass="18075">MTGLIRPACEKDLDAVMDIYNAARAFMRSTGNLTQWVGGYPSRAHAERDLAAGWLWVYDEGAGPVACMSVMPGPNRTYAAIEGGPWLNDEPYWVMHRLACARPGHGIGAALLAFLCEEHDNVRADTHEDNVPMQRALERAGFVRRGTIICDDGTPRIAYHYVR</sequence>
<dbReference type="InterPro" id="IPR000182">
    <property type="entry name" value="GNAT_dom"/>
</dbReference>
<evidence type="ECO:0000313" key="2">
    <source>
        <dbReference type="EMBL" id="MDM8271942.1"/>
    </source>
</evidence>
<protein>
    <submittedName>
        <fullName evidence="2">GNAT family N-acetyltransferase</fullName>
    </submittedName>
</protein>
<dbReference type="PROSITE" id="PS51186">
    <property type="entry name" value="GNAT"/>
    <property type="match status" value="1"/>
</dbReference>
<evidence type="ECO:0000259" key="1">
    <source>
        <dbReference type="PROSITE" id="PS51186"/>
    </source>
</evidence>
<comment type="caution">
    <text evidence="2">The sequence shown here is derived from an EMBL/GenBank/DDBJ whole genome shotgun (WGS) entry which is preliminary data.</text>
</comment>
<reference evidence="2" key="1">
    <citation type="submission" date="2023-06" db="EMBL/GenBank/DDBJ databases">
        <title>Identification and characterization of horizontal gene transfer across gut microbiota members of farm animals based on homology search.</title>
        <authorList>
            <person name="Schwarzerova J."/>
            <person name="Nykrynova M."/>
            <person name="Jureckova K."/>
            <person name="Cejkova D."/>
            <person name="Rychlik I."/>
        </authorList>
    </citation>
    <scope>NUCLEOTIDE SEQUENCE</scope>
    <source>
        <strain evidence="2">153_Feed</strain>
    </source>
</reference>
<dbReference type="EMBL" id="JAUDEA010000026">
    <property type="protein sequence ID" value="MDM8271942.1"/>
    <property type="molecule type" value="Genomic_DNA"/>
</dbReference>
<evidence type="ECO:0000313" key="3">
    <source>
        <dbReference type="Proteomes" id="UP001529256"/>
    </source>
</evidence>
<dbReference type="Gene3D" id="3.40.630.30">
    <property type="match status" value="1"/>
</dbReference>
<feature type="domain" description="N-acetyltransferase" evidence="1">
    <location>
        <begin position="3"/>
        <end position="163"/>
    </location>
</feature>
<proteinExistence type="predicted"/>
<keyword evidence="3" id="KW-1185">Reference proteome</keyword>
<dbReference type="SUPFAM" id="SSF55729">
    <property type="entry name" value="Acyl-CoA N-acyltransferases (Nat)"/>
    <property type="match status" value="1"/>
</dbReference>
<organism evidence="2 3">
    <name type="scientific">Thermophilibacter provencensis</name>
    <dbReference type="NCBI Taxonomy" id="1852386"/>
    <lineage>
        <taxon>Bacteria</taxon>
        <taxon>Bacillati</taxon>
        <taxon>Actinomycetota</taxon>
        <taxon>Coriobacteriia</taxon>
        <taxon>Coriobacteriales</taxon>
        <taxon>Atopobiaceae</taxon>
        <taxon>Thermophilibacter</taxon>
    </lineage>
</organism>
<gene>
    <name evidence="2" type="ORF">QUW25_09720</name>
</gene>
<dbReference type="Proteomes" id="UP001529256">
    <property type="component" value="Unassembled WGS sequence"/>
</dbReference>
<dbReference type="RefSeq" id="WP_289512017.1">
    <property type="nucleotide sequence ID" value="NZ_JAUDEA010000026.1"/>
</dbReference>
<dbReference type="Pfam" id="PF13302">
    <property type="entry name" value="Acetyltransf_3"/>
    <property type="match status" value="1"/>
</dbReference>
<dbReference type="InterPro" id="IPR016181">
    <property type="entry name" value="Acyl_CoA_acyltransferase"/>
</dbReference>